<proteinExistence type="predicted"/>
<accession>A0A433NLP2</accession>
<protein>
    <submittedName>
        <fullName evidence="1">Uncharacterized protein</fullName>
    </submittedName>
</protein>
<dbReference type="EMBL" id="RSCJ01000006">
    <property type="protein sequence ID" value="RUR83852.1"/>
    <property type="molecule type" value="Genomic_DNA"/>
</dbReference>
<name>A0A433NLP2_CHLFR</name>
<organism evidence="1 2">
    <name type="scientific">Chlorogloeopsis fritschii PCC 6912</name>
    <dbReference type="NCBI Taxonomy" id="211165"/>
    <lineage>
        <taxon>Bacteria</taxon>
        <taxon>Bacillati</taxon>
        <taxon>Cyanobacteriota</taxon>
        <taxon>Cyanophyceae</taxon>
        <taxon>Nostocales</taxon>
        <taxon>Chlorogloeopsidaceae</taxon>
        <taxon>Chlorogloeopsis</taxon>
    </lineage>
</organism>
<keyword evidence="2" id="KW-1185">Reference proteome</keyword>
<dbReference type="RefSeq" id="WP_016877460.1">
    <property type="nucleotide sequence ID" value="NZ_AJLN01000015.1"/>
</dbReference>
<sequence length="81" mass="9278">MAVVLTLPQAQILIHQVTGAKTGRVYFPAIFVAENQDSIKTWLSQDDISFGERDIKYYSDGSFRIYFKSSNIKKQIGKLYK</sequence>
<reference evidence="1 2" key="1">
    <citation type="journal article" date="2019" name="Genome Biol. Evol.">
        <title>Day and night: Metabolic profiles and evolutionary relationships of six axenic non-marine cyanobacteria.</title>
        <authorList>
            <person name="Will S.E."/>
            <person name="Henke P."/>
            <person name="Boedeker C."/>
            <person name="Huang S."/>
            <person name="Brinkmann H."/>
            <person name="Rohde M."/>
            <person name="Jarek M."/>
            <person name="Friedl T."/>
            <person name="Seufert S."/>
            <person name="Schumacher M."/>
            <person name="Overmann J."/>
            <person name="Neumann-Schaal M."/>
            <person name="Petersen J."/>
        </authorList>
    </citation>
    <scope>NUCLEOTIDE SEQUENCE [LARGE SCALE GENOMIC DNA]</scope>
    <source>
        <strain evidence="1 2">PCC 6912</strain>
    </source>
</reference>
<comment type="caution">
    <text evidence="1">The sequence shown here is derived from an EMBL/GenBank/DDBJ whole genome shotgun (WGS) entry which is preliminary data.</text>
</comment>
<evidence type="ECO:0000313" key="2">
    <source>
        <dbReference type="Proteomes" id="UP000268857"/>
    </source>
</evidence>
<dbReference type="OrthoDB" id="515867at2"/>
<gene>
    <name evidence="1" type="ORF">PCC6912_20950</name>
</gene>
<dbReference type="Proteomes" id="UP000268857">
    <property type="component" value="Unassembled WGS sequence"/>
</dbReference>
<dbReference type="AlphaFoldDB" id="A0A433NLP2"/>
<evidence type="ECO:0000313" key="1">
    <source>
        <dbReference type="EMBL" id="RUR83852.1"/>
    </source>
</evidence>